<sequence length="29" mass="3450">MLQIISVSILILLLFIESIVQYINIIYHF</sequence>
<accession>A0A8S5U5X3</accession>
<keyword evidence="1" id="KW-0472">Membrane</keyword>
<evidence type="ECO:0000313" key="2">
    <source>
        <dbReference type="EMBL" id="DAF89855.1"/>
    </source>
</evidence>
<organism evidence="2">
    <name type="scientific">Siphoviridae sp. cteLh2</name>
    <dbReference type="NCBI Taxonomy" id="2825590"/>
    <lineage>
        <taxon>Viruses</taxon>
        <taxon>Duplodnaviria</taxon>
        <taxon>Heunggongvirae</taxon>
        <taxon>Uroviricota</taxon>
        <taxon>Caudoviricetes</taxon>
    </lineage>
</organism>
<name>A0A8S5U5X3_9CAUD</name>
<dbReference type="EMBL" id="BK016017">
    <property type="protein sequence ID" value="DAF89855.1"/>
    <property type="molecule type" value="Genomic_DNA"/>
</dbReference>
<reference evidence="2" key="1">
    <citation type="journal article" date="2021" name="Proc. Natl. Acad. Sci. U.S.A.">
        <title>A Catalog of Tens of Thousands of Viruses from Human Metagenomes Reveals Hidden Associations with Chronic Diseases.</title>
        <authorList>
            <person name="Tisza M.J."/>
            <person name="Buck C.B."/>
        </authorList>
    </citation>
    <scope>NUCLEOTIDE SEQUENCE</scope>
    <source>
        <strain evidence="2">CteLh2</strain>
    </source>
</reference>
<keyword evidence="1" id="KW-0812">Transmembrane</keyword>
<evidence type="ECO:0000256" key="1">
    <source>
        <dbReference type="SAM" id="Phobius"/>
    </source>
</evidence>
<protein>
    <submittedName>
        <fullName evidence="2">Uncharacterized protein</fullName>
    </submittedName>
</protein>
<keyword evidence="1" id="KW-1133">Transmembrane helix</keyword>
<proteinExistence type="predicted"/>
<feature type="transmembrane region" description="Helical" evidence="1">
    <location>
        <begin position="7"/>
        <end position="27"/>
    </location>
</feature>